<sequence>MCLTQRLCSGDEAGDWDVAAPLRRRRCKSRAHGGRLDVAVCCSPTGSRFSPLADALRSPPSPARAVSSDLECDDEDAVAASPAAVCLGSFFDPAWTVSGATVPSPPHPAPALRGAAPPPPLLGEQDFPPLPSRGLPLLEPQPASQIPAHRGSASFRVGDLAIPLPVPRRPPVCSSTAPPPAATSRDPDAPPGEETLAGLPGPRGPGGPVGPLGLGLSHAVGRRGTTEFGSAPSDDLHVASPPIQQRSADGLSVISNHAPPPRVFKWWWLPPGTLDLSLAFPAPPSDVRRNLARAKTLTLANDSDRPLPVLSAMDRNSSYGKRSYEESQGGYYRSRDQDLRQKLDREQEEQRRQQRSRDREGDRAGSSSWRHGDDRYPQERLPPPPPPGPRGRDPARVQNKRSLRQHRQPQGSGPPVPRLDASASGVAGPANPDAAHITCYNCGNQGHIQADCTEEPFCVNCKKSGHLSAMCAAFSRALAPFWAGFGGGRQGFMCCEVPQEELHQPTANSATVIIEQGSLTAEEVEEEFKDLVDETWDWQVRQISASDFAVVFPSKESLRIAIRGGGLTLPSSKLKAIITMQVGDPLASETLVETWIRLIGVPPPLRHADRLLLCTRELGRPIGVDMDSLAHPSAPIRMSVGCQAPVQLQDYITLFVNMQGYRIRIEREDLAAAESPPHAPPPAPARGGDDDKDEDNEETDEDRWDGYRGRHRKNDKEVSSAPAGGAGGPGRKSCARATLASTVQVTAPSSNVQLPASVFSQYGTNLTETGDIFPMMAKIMHGAAERPLPQTPSDSVDTDTLQASFSIICDTPEDPLVADHSDPTPGKAMSLSQADREEAGLESTPQQASKEQLNRDSEKRSKSNHDRPSRRLMLEAAEAAEKTLTGEVEMVDQNSPVNSTVCTPQLHLAPAISRHPTVRQLLLEDSPIPALGATVARAPRSKAVPAQADRKSARGKGLTDGPVLERAIRYTADKNASSRPSTDKTAATSPPAPQILGTSSLNEFTAFQDSSVEHLLQVAKDSCILFKSVDKSPAQLVALLQAKELAQAELAAARKKVEEEELKRKNEEELKGSSPAAASTAPLRESPRGTPSARTEKAVCAPMRVLFWNIRGFGRKGRRTLLKDYLRLHRIDVVLLQETIKQDFSDAELRSLEIGDKFFWDWLPASGYSGGMLIGVRDSMFEVGAISRGQFFLSVAVLHRVSNRTMDIIGVYGPADHGRSREFLQELSAKIATSTRPLLLGGDFNLIRAAEDKNNSNLNWTLIDLFNDNIASWGLREIPRTGARFTWTNRQLNPVRSALDRVFVSPNFEAIFPLCSLAAETSLGSDHTPLVFDTGEGFPVRNNRFFFESAWLERPEFRSIVHNEWANLSNKVGGRDILDWWNFMSAGLRQHLRGWSHNLGRDSKESKAALLAQITQLDAQADAAGLDEEGWAARYHLEEQLLHLYRVEEEYWKQRGRTNWTLHGDANTAYFHAVANGRRRKCHISMLNTEQGPITDQRLIQQHIYAFYRELLGTTAARSCGLAPDTWAGGQRVSQAEKDRLALTFSEEELEDIVKDMKTNTAPGPDGLPVIFYKTFWPLVRRGILHILNDFVLGRIDIARLNFGILSLIPKVPGADQITQFRPIALINVIFKIVSKAYAARLDPVANRIISANQTAFIKGRNILDGPLALIEIIHELKSKKLGGILLKLDFEKAYDRVNWDFLAEVLRAKGFEQGYIHRITQLVSGGQTAISINGVAGPFFRNKRGVRQGDPLSPLLFNFIGEALSAILSAAGRAGHIHGVVPHLIPGGISHLQYADDTLILIQNTDEDVANLKFLLMCFEDMSGLKINYHKSEVIVMGQQRQEQTRIANKLNCKLGAFPFIYLGLPISDRKLTLEQWFFLVRKLATKVEPWLGKLLSSGGRLILTNACLDNLPMYAMGLFLLQDGIHARFDSHRSKFYWEGAGPKRKYHMVNWPTVCRPKEVGGLGLLNTKKMNLALLLKWVWRMYQGEDSIWAKLISAKYQDADDIFSGTGHGGSQFWKSLHKVKHLFKLGARHLVRDGARTSFWRDWWIDSGPLMDKFPLLFAICDNEAISVAVALEGEGPGIRFRRSLDQEGNRQWRELCALVDTIQLCQGKDQVRWHLEKSGIFSVKSLYFKLSQGSTVAHFKDMWEAKLWRPKFKDRESEGLSWMERELRELYASMKPRD</sequence>
<dbReference type="SUPFAM" id="SSF56672">
    <property type="entry name" value="DNA/RNA polymerases"/>
    <property type="match status" value="1"/>
</dbReference>
<feature type="region of interest" description="Disordered" evidence="2">
    <location>
        <begin position="166"/>
        <end position="218"/>
    </location>
</feature>
<dbReference type="InterPro" id="IPR036691">
    <property type="entry name" value="Endo/exonu/phosph_ase_sf"/>
</dbReference>
<dbReference type="PANTHER" id="PTHR33116">
    <property type="entry name" value="REVERSE TRANSCRIPTASE ZINC-BINDING DOMAIN-CONTAINING PROTEIN-RELATED-RELATED"/>
    <property type="match status" value="1"/>
</dbReference>
<feature type="compositionally biased region" description="Basic and acidic residues" evidence="2">
    <location>
        <begin position="852"/>
        <end position="872"/>
    </location>
</feature>
<keyword evidence="1" id="KW-0479">Metal-binding</keyword>
<dbReference type="GO" id="GO:0003676">
    <property type="term" value="F:nucleic acid binding"/>
    <property type="evidence" value="ECO:0007669"/>
    <property type="project" value="InterPro"/>
</dbReference>
<feature type="region of interest" description="Disordered" evidence="2">
    <location>
        <begin position="101"/>
        <end position="150"/>
    </location>
</feature>
<feature type="compositionally biased region" description="Acidic residues" evidence="2">
    <location>
        <begin position="690"/>
        <end position="703"/>
    </location>
</feature>
<gene>
    <name evidence="5" type="ORF">QYE76_000427</name>
</gene>
<dbReference type="Proteomes" id="UP001231189">
    <property type="component" value="Unassembled WGS sequence"/>
</dbReference>
<dbReference type="SMART" id="SM00343">
    <property type="entry name" value="ZnF_C2HC"/>
    <property type="match status" value="2"/>
</dbReference>
<accession>A0AAD8RL44</accession>
<dbReference type="GO" id="GO:0003824">
    <property type="term" value="F:catalytic activity"/>
    <property type="evidence" value="ECO:0007669"/>
    <property type="project" value="InterPro"/>
</dbReference>
<evidence type="ECO:0000256" key="2">
    <source>
        <dbReference type="SAM" id="MobiDB-lite"/>
    </source>
</evidence>
<evidence type="ECO:0000313" key="6">
    <source>
        <dbReference type="Proteomes" id="UP001231189"/>
    </source>
</evidence>
<keyword evidence="6" id="KW-1185">Reference proteome</keyword>
<evidence type="ECO:0000313" key="5">
    <source>
        <dbReference type="EMBL" id="KAK1626112.1"/>
    </source>
</evidence>
<feature type="region of interest" description="Disordered" evidence="2">
    <location>
        <begin position="304"/>
        <end position="429"/>
    </location>
</feature>
<name>A0AAD8RL44_LOLMU</name>
<dbReference type="PANTHER" id="PTHR33116:SF87">
    <property type="entry name" value="OS01G0158850 PROTEIN"/>
    <property type="match status" value="1"/>
</dbReference>
<evidence type="ECO:0000259" key="4">
    <source>
        <dbReference type="PROSITE" id="PS50878"/>
    </source>
</evidence>
<dbReference type="EMBL" id="JAUUTY010000005">
    <property type="protein sequence ID" value="KAK1626112.1"/>
    <property type="molecule type" value="Genomic_DNA"/>
</dbReference>
<organism evidence="5 6">
    <name type="scientific">Lolium multiflorum</name>
    <name type="common">Italian ryegrass</name>
    <name type="synonym">Lolium perenne subsp. multiflorum</name>
    <dbReference type="NCBI Taxonomy" id="4521"/>
    <lineage>
        <taxon>Eukaryota</taxon>
        <taxon>Viridiplantae</taxon>
        <taxon>Streptophyta</taxon>
        <taxon>Embryophyta</taxon>
        <taxon>Tracheophyta</taxon>
        <taxon>Spermatophyta</taxon>
        <taxon>Magnoliopsida</taxon>
        <taxon>Liliopsida</taxon>
        <taxon>Poales</taxon>
        <taxon>Poaceae</taxon>
        <taxon>BOP clade</taxon>
        <taxon>Pooideae</taxon>
        <taxon>Poodae</taxon>
        <taxon>Poeae</taxon>
        <taxon>Poeae Chloroplast Group 2 (Poeae type)</taxon>
        <taxon>Loliodinae</taxon>
        <taxon>Loliinae</taxon>
        <taxon>Lolium</taxon>
    </lineage>
</organism>
<dbReference type="InterPro" id="IPR001878">
    <property type="entry name" value="Znf_CCHC"/>
</dbReference>
<feature type="compositionally biased region" description="Basic residues" evidence="2">
    <location>
        <begin position="398"/>
        <end position="407"/>
    </location>
</feature>
<dbReference type="GO" id="GO:0008270">
    <property type="term" value="F:zinc ion binding"/>
    <property type="evidence" value="ECO:0007669"/>
    <property type="project" value="UniProtKB-KW"/>
</dbReference>
<feature type="compositionally biased region" description="Basic and acidic residues" evidence="2">
    <location>
        <begin position="333"/>
        <end position="363"/>
    </location>
</feature>
<feature type="compositionally biased region" description="Pro residues" evidence="2">
    <location>
        <begin position="380"/>
        <end position="389"/>
    </location>
</feature>
<dbReference type="CDD" id="cd01650">
    <property type="entry name" value="RT_nLTR_like"/>
    <property type="match status" value="1"/>
</dbReference>
<dbReference type="Pfam" id="PF03372">
    <property type="entry name" value="Exo_endo_phos"/>
    <property type="match status" value="1"/>
</dbReference>
<dbReference type="PROSITE" id="PS50878">
    <property type="entry name" value="RT_POL"/>
    <property type="match status" value="1"/>
</dbReference>
<feature type="compositionally biased region" description="Basic and acidic residues" evidence="2">
    <location>
        <begin position="704"/>
        <end position="718"/>
    </location>
</feature>
<dbReference type="InterPro" id="IPR036875">
    <property type="entry name" value="Znf_CCHC_sf"/>
</dbReference>
<evidence type="ECO:0008006" key="7">
    <source>
        <dbReference type="Google" id="ProtNLM"/>
    </source>
</evidence>
<protein>
    <recommendedName>
        <fullName evidence="7">Reverse transcriptase domain-containing protein</fullName>
    </recommendedName>
</protein>
<dbReference type="Gene3D" id="3.60.10.10">
    <property type="entry name" value="Endonuclease/exonuclease/phosphatase"/>
    <property type="match status" value="1"/>
</dbReference>
<feature type="compositionally biased region" description="Polar residues" evidence="2">
    <location>
        <begin position="974"/>
        <end position="988"/>
    </location>
</feature>
<keyword evidence="1" id="KW-0863">Zinc-finger</keyword>
<dbReference type="Gene3D" id="4.10.60.10">
    <property type="entry name" value="Zinc finger, CCHC-type"/>
    <property type="match status" value="1"/>
</dbReference>
<dbReference type="Pfam" id="PF00078">
    <property type="entry name" value="RVT_1"/>
    <property type="match status" value="1"/>
</dbReference>
<feature type="region of interest" description="Disordered" evidence="2">
    <location>
        <begin position="812"/>
        <end position="872"/>
    </location>
</feature>
<feature type="compositionally biased region" description="Gly residues" evidence="2">
    <location>
        <begin position="204"/>
        <end position="213"/>
    </location>
</feature>
<feature type="domain" description="CCHC-type" evidence="3">
    <location>
        <begin position="439"/>
        <end position="454"/>
    </location>
</feature>
<keyword evidence="1" id="KW-0862">Zinc</keyword>
<dbReference type="SUPFAM" id="SSF56219">
    <property type="entry name" value="DNase I-like"/>
    <property type="match status" value="1"/>
</dbReference>
<feature type="compositionally biased region" description="Basic and acidic residues" evidence="2">
    <location>
        <begin position="1059"/>
        <end position="1071"/>
    </location>
</feature>
<proteinExistence type="predicted"/>
<reference evidence="5" key="1">
    <citation type="submission" date="2023-07" db="EMBL/GenBank/DDBJ databases">
        <title>A chromosome-level genome assembly of Lolium multiflorum.</title>
        <authorList>
            <person name="Chen Y."/>
            <person name="Copetti D."/>
            <person name="Kolliker R."/>
            <person name="Studer B."/>
        </authorList>
    </citation>
    <scope>NUCLEOTIDE SEQUENCE</scope>
    <source>
        <strain evidence="5">02402/16</strain>
        <tissue evidence="5">Leaf</tissue>
    </source>
</reference>
<dbReference type="InterPro" id="IPR005135">
    <property type="entry name" value="Endo/exonuclease/phosphatase"/>
</dbReference>
<feature type="region of interest" description="Disordered" evidence="2">
    <location>
        <begin position="1059"/>
        <end position="1096"/>
    </location>
</feature>
<dbReference type="Pfam" id="PF00098">
    <property type="entry name" value="zf-CCHC"/>
    <property type="match status" value="1"/>
</dbReference>
<dbReference type="SUPFAM" id="SSF57756">
    <property type="entry name" value="Retrovirus zinc finger-like domains"/>
    <property type="match status" value="1"/>
</dbReference>
<dbReference type="InterPro" id="IPR043502">
    <property type="entry name" value="DNA/RNA_pol_sf"/>
</dbReference>
<dbReference type="PROSITE" id="PS50158">
    <property type="entry name" value="ZF_CCHC"/>
    <property type="match status" value="1"/>
</dbReference>
<comment type="caution">
    <text evidence="5">The sequence shown here is derived from an EMBL/GenBank/DDBJ whole genome shotgun (WGS) entry which is preliminary data.</text>
</comment>
<feature type="region of interest" description="Disordered" evidence="2">
    <location>
        <begin position="939"/>
        <end position="997"/>
    </location>
</feature>
<dbReference type="InterPro" id="IPR000477">
    <property type="entry name" value="RT_dom"/>
</dbReference>
<evidence type="ECO:0000259" key="3">
    <source>
        <dbReference type="PROSITE" id="PS50158"/>
    </source>
</evidence>
<evidence type="ECO:0000256" key="1">
    <source>
        <dbReference type="PROSITE-ProRule" id="PRU00047"/>
    </source>
</evidence>
<feature type="region of interest" description="Disordered" evidence="2">
    <location>
        <begin position="671"/>
        <end position="733"/>
    </location>
</feature>
<feature type="domain" description="Reverse transcriptase" evidence="4">
    <location>
        <begin position="1590"/>
        <end position="1868"/>
    </location>
</feature>